<proteinExistence type="predicted"/>
<sequence length="305" mass="34437">MKTYFMNLNKQSNEFRRGFKHNFHETTFLTPTLCVHCNKLLWGLIRQGHKCKDCGLVVHECCKDSAVAECRRKRPTATATSSFSSWLSSPRTISASSTGSSNGSVTTPRKGIFLNYRSTSFKNFRPKNRTVSTVSESPSPEPPMTATSEPSVPVVVGNTLRSSFHRLIRYRKNRAKSETVDYYRKKKFIIDIDHPTVYNKTINENNNASPEEDENPDTDNIASLACEEVFEDDSSISEPLTSEKSLKISPNRSPNSQSHQNHHHLGTNNSRFSRSFAHHKISTTTSNGTRLSPTMETHHEVAEVR</sequence>
<organism evidence="1 2">
    <name type="scientific">Panagrolaimus sp. PS1159</name>
    <dbReference type="NCBI Taxonomy" id="55785"/>
    <lineage>
        <taxon>Eukaryota</taxon>
        <taxon>Metazoa</taxon>
        <taxon>Ecdysozoa</taxon>
        <taxon>Nematoda</taxon>
        <taxon>Chromadorea</taxon>
        <taxon>Rhabditida</taxon>
        <taxon>Tylenchina</taxon>
        <taxon>Panagrolaimomorpha</taxon>
        <taxon>Panagrolaimoidea</taxon>
        <taxon>Panagrolaimidae</taxon>
        <taxon>Panagrolaimus</taxon>
    </lineage>
</organism>
<dbReference type="Proteomes" id="UP000887580">
    <property type="component" value="Unplaced"/>
</dbReference>
<name>A0AC35GKR4_9BILA</name>
<evidence type="ECO:0000313" key="2">
    <source>
        <dbReference type="WBParaSite" id="PS1159_v2.g6375.t1"/>
    </source>
</evidence>
<evidence type="ECO:0000313" key="1">
    <source>
        <dbReference type="Proteomes" id="UP000887580"/>
    </source>
</evidence>
<protein>
    <submittedName>
        <fullName evidence="2">Phorbol-ester/DAG-type domain-containing protein</fullName>
    </submittedName>
</protein>
<reference evidence="2" key="1">
    <citation type="submission" date="2022-11" db="UniProtKB">
        <authorList>
            <consortium name="WormBaseParasite"/>
        </authorList>
    </citation>
    <scope>IDENTIFICATION</scope>
</reference>
<dbReference type="WBParaSite" id="PS1159_v2.g6375.t1">
    <property type="protein sequence ID" value="PS1159_v2.g6375.t1"/>
    <property type="gene ID" value="PS1159_v2.g6375"/>
</dbReference>
<accession>A0AC35GKR4</accession>